<keyword evidence="1 3" id="KW-0597">Phosphoprotein</keyword>
<dbReference type="PRINTS" id="PR00038">
    <property type="entry name" value="HTHLUXR"/>
</dbReference>
<evidence type="ECO:0000256" key="2">
    <source>
        <dbReference type="ARBA" id="ARBA00023125"/>
    </source>
</evidence>
<evidence type="ECO:0000259" key="5">
    <source>
        <dbReference type="PROSITE" id="PS50110"/>
    </source>
</evidence>
<dbReference type="PROSITE" id="PS50043">
    <property type="entry name" value="HTH_LUXR_2"/>
    <property type="match status" value="1"/>
</dbReference>
<accession>A0A1U9V118</accession>
<dbReference type="InterPro" id="IPR000792">
    <property type="entry name" value="Tscrpt_reg_LuxR_C"/>
</dbReference>
<dbReference type="PANTHER" id="PTHR43214:SF17">
    <property type="entry name" value="TRANSCRIPTIONAL REGULATORY PROTEIN RCSB"/>
    <property type="match status" value="1"/>
</dbReference>
<sequence>MYDGILRVALADDHPLVVAALRDCLLRNASVQISCECRNGTELLGALDRHPADIAITDFCMGHGDASLDGFNLLSRLARRHPLTRVVVISAQSNPAIIRRAMKLGVRAFVSKEDPLEEVVRACAHVAFSNTCFCSPAVHAVLRHAAIAGVPARELTQRELEVVRLYAQGAQLTDIAGKLGRSVSTISSQKTVAMRKLGVQTNTGLIRYAYENGLI</sequence>
<dbReference type="InterPro" id="IPR016032">
    <property type="entry name" value="Sig_transdc_resp-reg_C-effctor"/>
</dbReference>
<dbReference type="InterPro" id="IPR001789">
    <property type="entry name" value="Sig_transdc_resp-reg_receiver"/>
</dbReference>
<organism evidence="6 7">
    <name type="scientific">Cupriavidus necator</name>
    <name type="common">Alcaligenes eutrophus</name>
    <name type="synonym">Ralstonia eutropha</name>
    <dbReference type="NCBI Taxonomy" id="106590"/>
    <lineage>
        <taxon>Bacteria</taxon>
        <taxon>Pseudomonadati</taxon>
        <taxon>Pseudomonadota</taxon>
        <taxon>Betaproteobacteria</taxon>
        <taxon>Burkholderiales</taxon>
        <taxon>Burkholderiaceae</taxon>
        <taxon>Cupriavidus</taxon>
    </lineage>
</organism>
<dbReference type="Gene3D" id="1.10.10.10">
    <property type="entry name" value="Winged helix-like DNA-binding domain superfamily/Winged helix DNA-binding domain"/>
    <property type="match status" value="1"/>
</dbReference>
<dbReference type="SUPFAM" id="SSF52172">
    <property type="entry name" value="CheY-like"/>
    <property type="match status" value="1"/>
</dbReference>
<evidence type="ECO:0000313" key="6">
    <source>
        <dbReference type="EMBL" id="AQV98583.1"/>
    </source>
</evidence>
<dbReference type="InterPro" id="IPR039420">
    <property type="entry name" value="WalR-like"/>
</dbReference>
<name>A0A1U9V118_CUPNE</name>
<dbReference type="RefSeq" id="WP_078200835.1">
    <property type="nucleotide sequence ID" value="NZ_CP017758.1"/>
</dbReference>
<dbReference type="CDD" id="cd17535">
    <property type="entry name" value="REC_NarL-like"/>
    <property type="match status" value="1"/>
</dbReference>
<dbReference type="SUPFAM" id="SSF46894">
    <property type="entry name" value="C-terminal effector domain of the bipartite response regulators"/>
    <property type="match status" value="1"/>
</dbReference>
<dbReference type="InterPro" id="IPR058245">
    <property type="entry name" value="NreC/VraR/RcsB-like_REC"/>
</dbReference>
<feature type="domain" description="HTH luxR-type" evidence="4">
    <location>
        <begin position="148"/>
        <end position="213"/>
    </location>
</feature>
<dbReference type="OrthoDB" id="8585266at2"/>
<evidence type="ECO:0000256" key="3">
    <source>
        <dbReference type="PROSITE-ProRule" id="PRU00169"/>
    </source>
</evidence>
<keyword evidence="2 6" id="KW-0238">DNA-binding</keyword>
<dbReference type="GO" id="GO:0003677">
    <property type="term" value="F:DNA binding"/>
    <property type="evidence" value="ECO:0007669"/>
    <property type="project" value="UniProtKB-KW"/>
</dbReference>
<feature type="domain" description="Response regulatory" evidence="5">
    <location>
        <begin position="7"/>
        <end position="127"/>
    </location>
</feature>
<dbReference type="InterPro" id="IPR011006">
    <property type="entry name" value="CheY-like_superfamily"/>
</dbReference>
<evidence type="ECO:0000313" key="7">
    <source>
        <dbReference type="Proteomes" id="UP000189627"/>
    </source>
</evidence>
<dbReference type="AlphaFoldDB" id="A0A1U9V118"/>
<dbReference type="SMART" id="SM00421">
    <property type="entry name" value="HTH_LUXR"/>
    <property type="match status" value="1"/>
</dbReference>
<dbReference type="InterPro" id="IPR036388">
    <property type="entry name" value="WH-like_DNA-bd_sf"/>
</dbReference>
<dbReference type="Gene3D" id="3.40.50.2300">
    <property type="match status" value="1"/>
</dbReference>
<dbReference type="KEGG" id="cuh:BJN34_32415"/>
<feature type="modified residue" description="4-aspartylphosphate" evidence="3">
    <location>
        <position position="58"/>
    </location>
</feature>
<dbReference type="GO" id="GO:0000160">
    <property type="term" value="P:phosphorelay signal transduction system"/>
    <property type="evidence" value="ECO:0007669"/>
    <property type="project" value="InterPro"/>
</dbReference>
<proteinExistence type="predicted"/>
<dbReference type="Pfam" id="PF00072">
    <property type="entry name" value="Response_reg"/>
    <property type="match status" value="1"/>
</dbReference>
<dbReference type="Proteomes" id="UP000189627">
    <property type="component" value="Chromosome 2"/>
</dbReference>
<dbReference type="EMBL" id="CP017758">
    <property type="protein sequence ID" value="AQV98583.1"/>
    <property type="molecule type" value="Genomic_DNA"/>
</dbReference>
<dbReference type="CDD" id="cd06170">
    <property type="entry name" value="LuxR_C_like"/>
    <property type="match status" value="1"/>
</dbReference>
<evidence type="ECO:0000259" key="4">
    <source>
        <dbReference type="PROSITE" id="PS50043"/>
    </source>
</evidence>
<dbReference type="PROSITE" id="PS50110">
    <property type="entry name" value="RESPONSE_REGULATORY"/>
    <property type="match status" value="1"/>
</dbReference>
<dbReference type="Pfam" id="PF00196">
    <property type="entry name" value="GerE"/>
    <property type="match status" value="1"/>
</dbReference>
<dbReference type="GO" id="GO:0006355">
    <property type="term" value="P:regulation of DNA-templated transcription"/>
    <property type="evidence" value="ECO:0007669"/>
    <property type="project" value="InterPro"/>
</dbReference>
<protein>
    <submittedName>
        <fullName evidence="6">DNA-binding response regulator</fullName>
    </submittedName>
</protein>
<dbReference type="SMART" id="SM00448">
    <property type="entry name" value="REC"/>
    <property type="match status" value="1"/>
</dbReference>
<reference evidence="7" key="1">
    <citation type="submission" date="2017-02" db="EMBL/GenBank/DDBJ databases">
        <title>Complete genome sequence of Cupriavidus necator strain NH9, a 3-chlorobenzoate degrader.</title>
        <authorList>
            <person name="Moriuchi R."/>
            <person name="Dohra H."/>
            <person name="Ogawa N."/>
        </authorList>
    </citation>
    <scope>NUCLEOTIDE SEQUENCE [LARGE SCALE GENOMIC DNA]</scope>
    <source>
        <strain evidence="7">NH9</strain>
    </source>
</reference>
<dbReference type="PANTHER" id="PTHR43214">
    <property type="entry name" value="TWO-COMPONENT RESPONSE REGULATOR"/>
    <property type="match status" value="1"/>
</dbReference>
<gene>
    <name evidence="6" type="ORF">BJN34_32415</name>
</gene>
<evidence type="ECO:0000256" key="1">
    <source>
        <dbReference type="ARBA" id="ARBA00022553"/>
    </source>
</evidence>